<organism evidence="1 2">
    <name type="scientific">Rahnella aquatilis (strain ATCC 33071 / DSM 4594 / JCM 1683 / NBRC 105701 / NCIMB 13365 / CIP 78.65)</name>
    <dbReference type="NCBI Taxonomy" id="745277"/>
    <lineage>
        <taxon>Bacteria</taxon>
        <taxon>Pseudomonadati</taxon>
        <taxon>Pseudomonadota</taxon>
        <taxon>Gammaproteobacteria</taxon>
        <taxon>Enterobacterales</taxon>
        <taxon>Yersiniaceae</taxon>
        <taxon>Rahnella</taxon>
    </lineage>
</organism>
<dbReference type="HOGENOM" id="CLU_2071163_0_0_6"/>
<accession>H2J173</accession>
<dbReference type="EMBL" id="CP003245">
    <property type="protein sequence ID" value="AEX54320.1"/>
    <property type="molecule type" value="Genomic_DNA"/>
</dbReference>
<proteinExistence type="predicted"/>
<dbReference type="OrthoDB" id="6623689at2"/>
<name>H2J173_RAHAC</name>
<reference evidence="1 2" key="1">
    <citation type="journal article" date="2012" name="J. Bacteriol.">
        <title>Complete Genome Sequence of Rahnella aquatilis CIP 78.65.</title>
        <authorList>
            <person name="Martinez R.J."/>
            <person name="Bruce D."/>
            <person name="Detter C."/>
            <person name="Goodwin L.A."/>
            <person name="Han J."/>
            <person name="Han C.S."/>
            <person name="Held B."/>
            <person name="Land M.L."/>
            <person name="Mikhailova N."/>
            <person name="Nolan M."/>
            <person name="Pennacchio L."/>
            <person name="Pitluck S."/>
            <person name="Tapia R."/>
            <person name="Woyke T."/>
            <person name="Sobecky P.A."/>
        </authorList>
    </citation>
    <scope>NUCLEOTIDE SEQUENCE [LARGE SCALE GENOMIC DNA]</scope>
    <source>
        <strain evidence="2">ATCC 33071 / DSM 4594 / JCM 1683 / NBRC 105701 / NCIMB 13365 / CIP 78.65</strain>
        <plasmid evidence="1">pRahaq201</plasmid>
    </source>
</reference>
<sequence>MVVKISTEQLSNLRELESNNYINSLHQIIIKHSPSLADDGGLKFHLIDAEQFVNENGFTDKKIKTEFLIMNAYEPGFYKTNTMQNWILNGTESPEREYVKYQQIRSNFLKRNSGVENE</sequence>
<gene>
    <name evidence="1" type="ordered locus">Rahaq2_4590</name>
</gene>
<evidence type="ECO:0000313" key="2">
    <source>
        <dbReference type="Proteomes" id="UP000009010"/>
    </source>
</evidence>
<keyword evidence="2" id="KW-1185">Reference proteome</keyword>
<protein>
    <submittedName>
        <fullName evidence="1">Uncharacterized protein</fullName>
    </submittedName>
</protein>
<geneLocation type="plasmid" evidence="1 2">
    <name>pRahaq201</name>
</geneLocation>
<dbReference type="Proteomes" id="UP000009010">
    <property type="component" value="Plasmid pRahaq201"/>
</dbReference>
<evidence type="ECO:0000313" key="1">
    <source>
        <dbReference type="EMBL" id="AEX54320.1"/>
    </source>
</evidence>
<keyword evidence="1" id="KW-0614">Plasmid</keyword>
<dbReference type="KEGG" id="raq:Rahaq2_4590"/>
<dbReference type="RefSeq" id="WP_014341611.1">
    <property type="nucleotide sequence ID" value="NC_016835.1"/>
</dbReference>
<dbReference type="AlphaFoldDB" id="H2J173"/>
<reference evidence="2" key="2">
    <citation type="submission" date="2012-01" db="EMBL/GenBank/DDBJ databases">
        <title>Complete sequence of plasmid 1 of Rahnella aquatilis CIP 78.65.</title>
        <authorList>
            <person name="Lucas S."/>
            <person name="Han J."/>
            <person name="Lapidus A."/>
            <person name="Cheng J.-F."/>
            <person name="Goodwin L."/>
            <person name="Pitluck S."/>
            <person name="Peters L."/>
            <person name="Ovchinnikova G."/>
            <person name="Held B."/>
            <person name="Detter J.C."/>
            <person name="Han C."/>
            <person name="Tapia R."/>
            <person name="Land M."/>
            <person name="Hauser L."/>
            <person name="Kyrpides N."/>
            <person name="Ivanova N."/>
            <person name="Pagani I."/>
            <person name="Sobecky P."/>
            <person name="Martinez R."/>
            <person name="Woyke T."/>
        </authorList>
    </citation>
    <scope>NUCLEOTIDE SEQUENCE [LARGE SCALE GENOMIC DNA]</scope>
    <source>
        <strain evidence="2">ATCC 33071 / DSM 4594 / JCM 1683 / NBRC 105701 / NCIMB 13365 / CIP 78.65</strain>
        <plasmid evidence="2">pRahaq201</plasmid>
    </source>
</reference>